<gene>
    <name evidence="2" type="ORF">NMU02_03420</name>
</gene>
<proteinExistence type="predicted"/>
<dbReference type="RefSeq" id="WP_255025805.1">
    <property type="nucleotide sequence ID" value="NZ_JANDHW010000002.1"/>
</dbReference>
<accession>A0ABT1MET2</accession>
<comment type="caution">
    <text evidence="2">The sequence shown here is derived from an EMBL/GenBank/DDBJ whole genome shotgun (WGS) entry which is preliminary data.</text>
</comment>
<evidence type="ECO:0000313" key="2">
    <source>
        <dbReference type="EMBL" id="MCP9611142.1"/>
    </source>
</evidence>
<keyword evidence="1" id="KW-1133">Transmembrane helix</keyword>
<evidence type="ECO:0000313" key="3">
    <source>
        <dbReference type="Proteomes" id="UP001205603"/>
    </source>
</evidence>
<keyword evidence="3" id="KW-1185">Reference proteome</keyword>
<sequence>MRNTDNKHYILMNRAVKVGKRLKLVSLIIIFPIFFIACKKEEIKYEKLYMKGWGIYDELFSEYISEYEKIDCRRCSPGDTLKFAGLKNDHLWMCMIERNGKKKLFEWEDSDVTEKNQKKFLYNGEYGEYILNGVKISNLSKKDNGFIAIVIFCDKDENTCFPSPCIFYNGTSEKKVSYTGGGVLNWYEGTFFLSGCCYDNDGDLIYDTYDQGKENKTILPHQRIIPVSLEDGIFVYPGDMSRYNYKEQKFIWKSFLKSPFPLYGYRQNLTILDQSTSEWKLKLTVTFEDNSQSFFVYTVNIDTGLVLEQ</sequence>
<dbReference type="Proteomes" id="UP001205603">
    <property type="component" value="Unassembled WGS sequence"/>
</dbReference>
<feature type="transmembrane region" description="Helical" evidence="1">
    <location>
        <begin position="21"/>
        <end position="37"/>
    </location>
</feature>
<name>A0ABT1MET2_9BACT</name>
<dbReference type="EMBL" id="JANDHW010000002">
    <property type="protein sequence ID" value="MCP9611142.1"/>
    <property type="molecule type" value="Genomic_DNA"/>
</dbReference>
<evidence type="ECO:0008006" key="4">
    <source>
        <dbReference type="Google" id="ProtNLM"/>
    </source>
</evidence>
<protein>
    <recommendedName>
        <fullName evidence="4">Lipoprotein</fullName>
    </recommendedName>
</protein>
<keyword evidence="1" id="KW-0812">Transmembrane</keyword>
<organism evidence="2 3">
    <name type="scientific">Coprobacter tertius</name>
    <dbReference type="NCBI Taxonomy" id="2944915"/>
    <lineage>
        <taxon>Bacteria</taxon>
        <taxon>Pseudomonadati</taxon>
        <taxon>Bacteroidota</taxon>
        <taxon>Bacteroidia</taxon>
        <taxon>Bacteroidales</taxon>
        <taxon>Barnesiellaceae</taxon>
        <taxon>Coprobacter</taxon>
    </lineage>
</organism>
<evidence type="ECO:0000256" key="1">
    <source>
        <dbReference type="SAM" id="Phobius"/>
    </source>
</evidence>
<reference evidence="2 3" key="1">
    <citation type="submission" date="2022-07" db="EMBL/GenBank/DDBJ databases">
        <title>Fecal culturing of patients with breast cancer.</title>
        <authorList>
            <person name="Teng N.M.Y."/>
            <person name="Kiu R."/>
            <person name="Evans R."/>
            <person name="Baker D.J."/>
            <person name="Zenner C."/>
            <person name="Robinson S.D."/>
            <person name="Hall L.J."/>
        </authorList>
    </citation>
    <scope>NUCLEOTIDE SEQUENCE [LARGE SCALE GENOMIC DNA]</scope>
    <source>
        <strain evidence="2 3">LH1063</strain>
    </source>
</reference>
<keyword evidence="1" id="KW-0472">Membrane</keyword>